<gene>
    <name evidence="5" type="ORF">E1956_18195</name>
</gene>
<proteinExistence type="inferred from homology"/>
<keyword evidence="2 3" id="KW-0732">Signal</keyword>
<dbReference type="SUPFAM" id="SSF53822">
    <property type="entry name" value="Periplasmic binding protein-like I"/>
    <property type="match status" value="1"/>
</dbReference>
<dbReference type="AlphaFoldDB" id="A0A4P7CT57"/>
<organism evidence="5 6">
    <name type="scientific">Paraburkholderia pallida</name>
    <dbReference type="NCBI Taxonomy" id="2547399"/>
    <lineage>
        <taxon>Bacteria</taxon>
        <taxon>Pseudomonadati</taxon>
        <taxon>Pseudomonadota</taxon>
        <taxon>Betaproteobacteria</taxon>
        <taxon>Burkholderiales</taxon>
        <taxon>Burkholderiaceae</taxon>
        <taxon>Paraburkholderia</taxon>
    </lineage>
</organism>
<evidence type="ECO:0000256" key="1">
    <source>
        <dbReference type="ARBA" id="ARBA00010062"/>
    </source>
</evidence>
<reference evidence="5 6" key="1">
    <citation type="submission" date="2019-03" db="EMBL/GenBank/DDBJ databases">
        <title>Paraburkholderia sp. 7MH5, isolated from subtropical forest soil.</title>
        <authorList>
            <person name="Gao Z.-H."/>
            <person name="Qiu L.-H."/>
        </authorList>
    </citation>
    <scope>NUCLEOTIDE SEQUENCE [LARGE SCALE GENOMIC DNA]</scope>
    <source>
        <strain evidence="5 6">7MH5</strain>
    </source>
</reference>
<feature type="signal peptide" evidence="3">
    <location>
        <begin position="1"/>
        <end position="20"/>
    </location>
</feature>
<dbReference type="PANTHER" id="PTHR30483">
    <property type="entry name" value="LEUCINE-SPECIFIC-BINDING PROTEIN"/>
    <property type="match status" value="1"/>
</dbReference>
<dbReference type="KEGG" id="ppai:E1956_18195"/>
<evidence type="ECO:0000313" key="6">
    <source>
        <dbReference type="Proteomes" id="UP000295727"/>
    </source>
</evidence>
<dbReference type="InterPro" id="IPR028081">
    <property type="entry name" value="Leu-bd"/>
</dbReference>
<evidence type="ECO:0000313" key="5">
    <source>
        <dbReference type="EMBL" id="QBQ99150.1"/>
    </source>
</evidence>
<dbReference type="InterPro" id="IPR051010">
    <property type="entry name" value="BCAA_transport"/>
</dbReference>
<dbReference type="Proteomes" id="UP000295727">
    <property type="component" value="Chromosome 2"/>
</dbReference>
<accession>A0A4P7CT57</accession>
<dbReference type="InterPro" id="IPR028082">
    <property type="entry name" value="Peripla_BP_I"/>
</dbReference>
<keyword evidence="6" id="KW-1185">Reference proteome</keyword>
<protein>
    <submittedName>
        <fullName evidence="5">Branched-chain amino acid ABC transporter substrate-binding protein</fullName>
    </submittedName>
</protein>
<dbReference type="Pfam" id="PF13458">
    <property type="entry name" value="Peripla_BP_6"/>
    <property type="match status" value="1"/>
</dbReference>
<feature type="chain" id="PRO_5020231726" evidence="3">
    <location>
        <begin position="21"/>
        <end position="457"/>
    </location>
</feature>
<sequence>MAKSYSTAASLLFRAILRFAANGSKSEATNGPNTRACATSRRETHMAAIRFKHLAAAAAIAAPLMCCDVSQAAEPLKIMLIDPLSGPQSATMQGTSRNLEYAVKRDNDAGGLLGQKIELTTCDSKFNPKDAKSCLDRAIGSDIHYILQGVGNNVTMTLLDGIDKYNARNPGKEIVLLNWAGLDEETTNQYCSFWQFRTQAHLGMELKGAILSLDPGIKRVYLINMDYSSGQDADAVTKRMLKQFRPDIQIVGSDLFPPDRVQDFTPYVAKIKSTHADAVITAAIGTDLNRLIGAGNEVGLDARWYTVYASQHGQLPAIGSKGVNRVYQASDSVMSMNLPTIDKLEEQSRADGYGDFESVRMYRAYRFLTNAVGKAGTTQPLPVAKAMETTTVTFNSYTATMRSTDHQAQMPVYLSVMSPDAKFKQDGTPWGFKVLKTFASEQMSEPTTCQMKRPPGA</sequence>
<evidence type="ECO:0000256" key="2">
    <source>
        <dbReference type="ARBA" id="ARBA00022729"/>
    </source>
</evidence>
<name>A0A4P7CT57_9BURK</name>
<comment type="similarity">
    <text evidence="1">Belongs to the leucine-binding protein family.</text>
</comment>
<dbReference type="CDD" id="cd06329">
    <property type="entry name" value="PBP1_SBP-like"/>
    <property type="match status" value="1"/>
</dbReference>
<dbReference type="EMBL" id="CP038149">
    <property type="protein sequence ID" value="QBQ99150.1"/>
    <property type="molecule type" value="Genomic_DNA"/>
</dbReference>
<dbReference type="PANTHER" id="PTHR30483:SF37">
    <property type="entry name" value="ABC TRANSPORTER SUBSTRATE-BINDING PROTEIN"/>
    <property type="match status" value="1"/>
</dbReference>
<dbReference type="Gene3D" id="3.40.50.2300">
    <property type="match status" value="2"/>
</dbReference>
<feature type="domain" description="Leucine-binding protein" evidence="4">
    <location>
        <begin position="75"/>
        <end position="415"/>
    </location>
</feature>
<dbReference type="OrthoDB" id="5289062at2"/>
<evidence type="ECO:0000256" key="3">
    <source>
        <dbReference type="SAM" id="SignalP"/>
    </source>
</evidence>
<evidence type="ECO:0000259" key="4">
    <source>
        <dbReference type="Pfam" id="PF13458"/>
    </source>
</evidence>